<dbReference type="AlphaFoldDB" id="A0A9X3F579"/>
<evidence type="ECO:0000313" key="3">
    <source>
        <dbReference type="Proteomes" id="UP001145087"/>
    </source>
</evidence>
<dbReference type="Pfam" id="PF00149">
    <property type="entry name" value="Metallophos"/>
    <property type="match status" value="1"/>
</dbReference>
<proteinExistence type="predicted"/>
<dbReference type="GO" id="GO:0016787">
    <property type="term" value="F:hydrolase activity"/>
    <property type="evidence" value="ECO:0007669"/>
    <property type="project" value="InterPro"/>
</dbReference>
<dbReference type="SUPFAM" id="SSF56300">
    <property type="entry name" value="Metallo-dependent phosphatases"/>
    <property type="match status" value="1"/>
</dbReference>
<dbReference type="InterPro" id="IPR004843">
    <property type="entry name" value="Calcineurin-like_PHP"/>
</dbReference>
<feature type="domain" description="Calcineurin-like phosphoesterase" evidence="1">
    <location>
        <begin position="31"/>
        <end position="249"/>
    </location>
</feature>
<dbReference type="PANTHER" id="PTHR16509:SF1">
    <property type="entry name" value="MANGANESE-DEPENDENT ADP-RIBOSE_CDP-ALCOHOL DIPHOSPHATASE"/>
    <property type="match status" value="1"/>
</dbReference>
<gene>
    <name evidence="2" type="ORF">OU798_02465</name>
</gene>
<reference evidence="2" key="1">
    <citation type="submission" date="2022-11" db="EMBL/GenBank/DDBJ databases">
        <title>Marilongibacter aestuarii gen. nov., sp. nov., isolated from tidal flat sediment.</title>
        <authorList>
            <person name="Jiayan W."/>
        </authorList>
    </citation>
    <scope>NUCLEOTIDE SEQUENCE</scope>
    <source>
        <strain evidence="2">Z1-6</strain>
    </source>
</reference>
<dbReference type="EMBL" id="JAPOHD010000005">
    <property type="protein sequence ID" value="MCY1719186.1"/>
    <property type="molecule type" value="Genomic_DNA"/>
</dbReference>
<evidence type="ECO:0000313" key="2">
    <source>
        <dbReference type="EMBL" id="MCY1719186.1"/>
    </source>
</evidence>
<evidence type="ECO:0000259" key="1">
    <source>
        <dbReference type="Pfam" id="PF00149"/>
    </source>
</evidence>
<organism evidence="2 3">
    <name type="scientific">Draconibacterium aestuarii</name>
    <dbReference type="NCBI Taxonomy" id="2998507"/>
    <lineage>
        <taxon>Bacteria</taxon>
        <taxon>Pseudomonadati</taxon>
        <taxon>Bacteroidota</taxon>
        <taxon>Bacteroidia</taxon>
        <taxon>Marinilabiliales</taxon>
        <taxon>Prolixibacteraceae</taxon>
        <taxon>Draconibacterium</taxon>
    </lineage>
</organism>
<sequence>MKKHKLRVKLIALITLFIFGTGMSHTLKAQIKIGVFADCQYCDCEPAGNRYYRNSLLKLSDCLMEFNKDKQLDLIVGLGDLIDRDYESYKQVNAVLAKSNTKICQVTGNHDFAVDSAQKEDVPKALQLKKTYYSVKNKGWQFIFLDGNRISVSSNNKETVNIANKMLAELTAHKQPNNKEWNGGLGQDQIKWLEEQLINAEQKGQKVAIFCHYPLLPLEAHTLWDAAEVIEILKKYNSVKAWINGHNHAGNYALQDQIHFITMRGMVDTESENAFSKISFSDETIQIEAYGREISRTLPIK</sequence>
<dbReference type="RefSeq" id="WP_343331521.1">
    <property type="nucleotide sequence ID" value="NZ_JAPOHD010000005.1"/>
</dbReference>
<comment type="caution">
    <text evidence="2">The sequence shown here is derived from an EMBL/GenBank/DDBJ whole genome shotgun (WGS) entry which is preliminary data.</text>
</comment>
<dbReference type="InterPro" id="IPR029052">
    <property type="entry name" value="Metallo-depent_PP-like"/>
</dbReference>
<keyword evidence="3" id="KW-1185">Reference proteome</keyword>
<dbReference type="Gene3D" id="3.60.21.10">
    <property type="match status" value="1"/>
</dbReference>
<protein>
    <submittedName>
        <fullName evidence="2">Metallophosphoesterase</fullName>
    </submittedName>
</protein>
<accession>A0A9X3F579</accession>
<dbReference type="Proteomes" id="UP001145087">
    <property type="component" value="Unassembled WGS sequence"/>
</dbReference>
<dbReference type="PANTHER" id="PTHR16509">
    <property type="match status" value="1"/>
</dbReference>
<name>A0A9X3F579_9BACT</name>